<dbReference type="RefSeq" id="WP_188847427.1">
    <property type="nucleotide sequence ID" value="NZ_BMPJ01000013.1"/>
</dbReference>
<reference evidence="2 3" key="1">
    <citation type="submission" date="2024-09" db="EMBL/GenBank/DDBJ databases">
        <authorList>
            <person name="Sun Q."/>
            <person name="Mori K."/>
        </authorList>
    </citation>
    <scope>NUCLEOTIDE SEQUENCE [LARGE SCALE GENOMIC DNA]</scope>
    <source>
        <strain evidence="2 3">NCAIM B.02340</strain>
    </source>
</reference>
<keyword evidence="1" id="KW-0812">Transmembrane</keyword>
<dbReference type="Proteomes" id="UP001589830">
    <property type="component" value="Unassembled WGS sequence"/>
</dbReference>
<keyword evidence="1" id="KW-1133">Transmembrane helix</keyword>
<keyword evidence="1" id="KW-0472">Membrane</keyword>
<evidence type="ECO:0000313" key="2">
    <source>
        <dbReference type="EMBL" id="MFC0596440.1"/>
    </source>
</evidence>
<protein>
    <submittedName>
        <fullName evidence="2">Divergent PAP2 family protein</fullName>
    </submittedName>
</protein>
<feature type="transmembrane region" description="Helical" evidence="1">
    <location>
        <begin position="131"/>
        <end position="152"/>
    </location>
</feature>
<feature type="transmembrane region" description="Helical" evidence="1">
    <location>
        <begin position="72"/>
        <end position="89"/>
    </location>
</feature>
<sequence>METLRELLANQIFWTALLANLLTQTLKLFLYYLLEGRFQWERFLDTGGMPSSHSATVSALAMGVGLKEGFDSTLFAVAMVFALIVMYDATGIRRAAGLHAQLLNQLVQELQKVLERGPAPEPLKELLGHTYLEVLVGALLGAVVALAVFYLFPAA</sequence>
<accession>A0ABV6Q2U8</accession>
<keyword evidence="3" id="KW-1185">Reference proteome</keyword>
<name>A0ABV6Q2U8_9DEIN</name>
<dbReference type="PANTHER" id="PTHR31446">
    <property type="entry name" value="ACID PHOSPHATASE/VANADIUM-DEPENDENT HALOPEROXIDASE-RELATED PROTEIN"/>
    <property type="match status" value="1"/>
</dbReference>
<comment type="caution">
    <text evidence="2">The sequence shown here is derived from an EMBL/GenBank/DDBJ whole genome shotgun (WGS) entry which is preliminary data.</text>
</comment>
<dbReference type="PANTHER" id="PTHR31446:SF29">
    <property type="entry name" value="ACID PHOSPHATASE_VANADIUM-DEPENDENT HALOPEROXIDASE-RELATED PROTEIN"/>
    <property type="match status" value="1"/>
</dbReference>
<evidence type="ECO:0000313" key="3">
    <source>
        <dbReference type="Proteomes" id="UP001589830"/>
    </source>
</evidence>
<dbReference type="Pfam" id="PF02681">
    <property type="entry name" value="DUF212"/>
    <property type="match status" value="1"/>
</dbReference>
<evidence type="ECO:0000256" key="1">
    <source>
        <dbReference type="SAM" id="Phobius"/>
    </source>
</evidence>
<proteinExistence type="predicted"/>
<organism evidence="2 3">
    <name type="scientific">Thermus composti</name>
    <dbReference type="NCBI Taxonomy" id="532059"/>
    <lineage>
        <taxon>Bacteria</taxon>
        <taxon>Thermotogati</taxon>
        <taxon>Deinococcota</taxon>
        <taxon>Deinococci</taxon>
        <taxon>Thermales</taxon>
        <taxon>Thermaceae</taxon>
        <taxon>Thermus</taxon>
    </lineage>
</organism>
<gene>
    <name evidence="2" type="ORF">ACFFFP_09730</name>
</gene>
<dbReference type="EMBL" id="JBHLTW010000041">
    <property type="protein sequence ID" value="MFC0596440.1"/>
    <property type="molecule type" value="Genomic_DNA"/>
</dbReference>
<feature type="transmembrane region" description="Helical" evidence="1">
    <location>
        <begin position="12"/>
        <end position="34"/>
    </location>
</feature>
<dbReference type="InterPro" id="IPR003832">
    <property type="entry name" value="DUF212"/>
</dbReference>